<reference evidence="1" key="2">
    <citation type="journal article" date="2015" name="Fish Shellfish Immunol.">
        <title>Early steps in the European eel (Anguilla anguilla)-Vibrio vulnificus interaction in the gills: Role of the RtxA13 toxin.</title>
        <authorList>
            <person name="Callol A."/>
            <person name="Pajuelo D."/>
            <person name="Ebbesson L."/>
            <person name="Teles M."/>
            <person name="MacKenzie S."/>
            <person name="Amaro C."/>
        </authorList>
    </citation>
    <scope>NUCLEOTIDE SEQUENCE</scope>
</reference>
<reference evidence="1" key="1">
    <citation type="submission" date="2014-11" db="EMBL/GenBank/DDBJ databases">
        <authorList>
            <person name="Amaro Gonzalez C."/>
        </authorList>
    </citation>
    <scope>NUCLEOTIDE SEQUENCE</scope>
</reference>
<proteinExistence type="predicted"/>
<protein>
    <submittedName>
        <fullName evidence="1">Uncharacterized protein</fullName>
    </submittedName>
</protein>
<evidence type="ECO:0000313" key="1">
    <source>
        <dbReference type="EMBL" id="JAH58083.1"/>
    </source>
</evidence>
<sequence length="15" mass="1705">MLSFKCVACQMDILC</sequence>
<accession>A0A0E9TZB5</accession>
<organism evidence="1">
    <name type="scientific">Anguilla anguilla</name>
    <name type="common">European freshwater eel</name>
    <name type="synonym">Muraena anguilla</name>
    <dbReference type="NCBI Taxonomy" id="7936"/>
    <lineage>
        <taxon>Eukaryota</taxon>
        <taxon>Metazoa</taxon>
        <taxon>Chordata</taxon>
        <taxon>Craniata</taxon>
        <taxon>Vertebrata</taxon>
        <taxon>Euteleostomi</taxon>
        <taxon>Actinopterygii</taxon>
        <taxon>Neopterygii</taxon>
        <taxon>Teleostei</taxon>
        <taxon>Anguilliformes</taxon>
        <taxon>Anguillidae</taxon>
        <taxon>Anguilla</taxon>
    </lineage>
</organism>
<name>A0A0E9TZB5_ANGAN</name>
<dbReference type="EMBL" id="GBXM01050494">
    <property type="protein sequence ID" value="JAH58083.1"/>
    <property type="molecule type" value="Transcribed_RNA"/>
</dbReference>
<dbReference type="EMBL" id="GBXM01030828">
    <property type="protein sequence ID" value="JAH77749.1"/>
    <property type="molecule type" value="Transcribed_RNA"/>
</dbReference>